<dbReference type="PROSITE" id="PS50097">
    <property type="entry name" value="BTB"/>
    <property type="match status" value="1"/>
</dbReference>
<evidence type="ECO:0000313" key="3">
    <source>
        <dbReference type="Proteomes" id="UP000193240"/>
    </source>
</evidence>
<dbReference type="InParanoid" id="A0A1Y2M759"/>
<dbReference type="Pfam" id="PF00651">
    <property type="entry name" value="BTB"/>
    <property type="match status" value="1"/>
</dbReference>
<dbReference type="Gene3D" id="3.30.710.10">
    <property type="entry name" value="Potassium Channel Kv1.1, Chain A"/>
    <property type="match status" value="1"/>
</dbReference>
<organism evidence="2 3">
    <name type="scientific">Epicoccum nigrum</name>
    <name type="common">Soil fungus</name>
    <name type="synonym">Epicoccum purpurascens</name>
    <dbReference type="NCBI Taxonomy" id="105696"/>
    <lineage>
        <taxon>Eukaryota</taxon>
        <taxon>Fungi</taxon>
        <taxon>Dikarya</taxon>
        <taxon>Ascomycota</taxon>
        <taxon>Pezizomycotina</taxon>
        <taxon>Dothideomycetes</taxon>
        <taxon>Pleosporomycetidae</taxon>
        <taxon>Pleosporales</taxon>
        <taxon>Pleosporineae</taxon>
        <taxon>Didymellaceae</taxon>
        <taxon>Epicoccum</taxon>
    </lineage>
</organism>
<dbReference type="EMBL" id="KZ107840">
    <property type="protein sequence ID" value="OSS51337.1"/>
    <property type="molecule type" value="Genomic_DNA"/>
</dbReference>
<feature type="domain" description="BTB" evidence="1">
    <location>
        <begin position="75"/>
        <end position="138"/>
    </location>
</feature>
<dbReference type="PANTHER" id="PTHR47843">
    <property type="entry name" value="BTB DOMAIN-CONTAINING PROTEIN-RELATED"/>
    <property type="match status" value="1"/>
</dbReference>
<evidence type="ECO:0000313" key="2">
    <source>
        <dbReference type="EMBL" id="OSS51337.1"/>
    </source>
</evidence>
<dbReference type="CDD" id="cd18186">
    <property type="entry name" value="BTB_POZ_ZBTB_KLHL-like"/>
    <property type="match status" value="1"/>
</dbReference>
<evidence type="ECO:0000259" key="1">
    <source>
        <dbReference type="PROSITE" id="PS50097"/>
    </source>
</evidence>
<proteinExistence type="predicted"/>
<reference evidence="2 3" key="1">
    <citation type="journal article" date="2017" name="Genome Announc.">
        <title>Genome sequence of the saprophytic ascomycete Epicoccum nigrum ICMP 19927 strain isolated from New Zealand.</title>
        <authorList>
            <person name="Fokin M."/>
            <person name="Fleetwood D."/>
            <person name="Weir B.S."/>
            <person name="Villas-Boas S.G."/>
        </authorList>
    </citation>
    <scope>NUCLEOTIDE SEQUENCE [LARGE SCALE GENOMIC DNA]</scope>
    <source>
        <strain evidence="2 3">ICMP 19927</strain>
    </source>
</reference>
<keyword evidence="3" id="KW-1185">Reference proteome</keyword>
<accession>A0A1Y2M759</accession>
<dbReference type="STRING" id="105696.A0A1Y2M759"/>
<dbReference type="SUPFAM" id="SSF54695">
    <property type="entry name" value="POZ domain"/>
    <property type="match status" value="1"/>
</dbReference>
<dbReference type="AlphaFoldDB" id="A0A1Y2M759"/>
<sequence>MTRAWLLSSYNKMIFLQDVDFCEFDIFVKWLYVQQPVNYYDNWADNDFKRDWPDDGSHDNPKRTKCAAARKGVMATVILESQNTEYKTHKALLTNTSEYFTKALEGPWKKAEEQTVKVKDVDSDTFDVFIAWAYTRTLPDCVKHGIQEYNNWQMLLAKVYVFGDRFNIPGLKTAALHMQNANDSKRKQPWILLQPPCCEVIKFAHGNLPENDAFMQLLVDRICCGNSFTDAEQGEHGLRSLPNDLLMKIIIQYNMNKG</sequence>
<name>A0A1Y2M759_EPING</name>
<dbReference type="SMART" id="SM00225">
    <property type="entry name" value="BTB"/>
    <property type="match status" value="1"/>
</dbReference>
<dbReference type="InterPro" id="IPR000210">
    <property type="entry name" value="BTB/POZ_dom"/>
</dbReference>
<protein>
    <recommendedName>
        <fullName evidence="1">BTB domain-containing protein</fullName>
    </recommendedName>
</protein>
<dbReference type="PANTHER" id="PTHR47843:SF2">
    <property type="entry name" value="BTB DOMAIN-CONTAINING PROTEIN"/>
    <property type="match status" value="1"/>
</dbReference>
<dbReference type="InterPro" id="IPR011333">
    <property type="entry name" value="SKP1/BTB/POZ_sf"/>
</dbReference>
<dbReference type="Proteomes" id="UP000193240">
    <property type="component" value="Unassembled WGS sequence"/>
</dbReference>
<gene>
    <name evidence="2" type="ORF">B5807_03987</name>
</gene>